<evidence type="ECO:0000256" key="1">
    <source>
        <dbReference type="SAM" id="Phobius"/>
    </source>
</evidence>
<evidence type="ECO:0008006" key="4">
    <source>
        <dbReference type="Google" id="ProtNLM"/>
    </source>
</evidence>
<dbReference type="Proteomes" id="UP000515511">
    <property type="component" value="Chromosome"/>
</dbReference>
<feature type="transmembrane region" description="Helical" evidence="1">
    <location>
        <begin position="42"/>
        <end position="66"/>
    </location>
</feature>
<dbReference type="EMBL" id="CP043641">
    <property type="protein sequence ID" value="QNE36224.1"/>
    <property type="molecule type" value="Genomic_DNA"/>
</dbReference>
<proteinExistence type="predicted"/>
<evidence type="ECO:0000313" key="3">
    <source>
        <dbReference type="Proteomes" id="UP000515511"/>
    </source>
</evidence>
<keyword evidence="1" id="KW-0472">Membrane</keyword>
<dbReference type="RefSeq" id="WP_185275662.1">
    <property type="nucleotide sequence ID" value="NZ_CP043641.1"/>
</dbReference>
<accession>A0A7G6YCK9</accession>
<dbReference type="AlphaFoldDB" id="A0A7G6YCK9"/>
<reference evidence="3" key="1">
    <citation type="submission" date="2019-09" db="EMBL/GenBank/DDBJ databases">
        <title>Antimicrobial potential of Antarctic Bacteria.</title>
        <authorList>
            <person name="Benaud N."/>
            <person name="Edwards R.J."/>
            <person name="Ferrari B.C."/>
        </authorList>
    </citation>
    <scope>NUCLEOTIDE SEQUENCE [LARGE SCALE GENOMIC DNA]</scope>
    <source>
        <strain evidence="3">INR9</strain>
    </source>
</reference>
<evidence type="ECO:0000313" key="2">
    <source>
        <dbReference type="EMBL" id="QNE36224.1"/>
    </source>
</evidence>
<keyword evidence="1" id="KW-0812">Transmembrane</keyword>
<dbReference type="KEGG" id="lse:F1C12_14620"/>
<protein>
    <recommendedName>
        <fullName evidence="4">PH domain-containing protein</fullName>
    </recommendedName>
</protein>
<sequence>MAGTGTQRRRVSAASVIDYGAAIALAVLGLIGRAFAAHASGIGWIDIGSVLLLMVGGILLLVFLLFELYAWLDRKRTARLAESYPGAFIATVPTDPVLVAGADAFALQITGARTKLVASSYMALVADRQMVRFIRGWRRPHPVAEFPASVIERVEIGAAQSGARMIPTLDLICREGTVHGRISVHLMRFGRVVPRFLRDESLDAAVREFGVSTGSEIRPSVTEGTD</sequence>
<gene>
    <name evidence="2" type="ORF">F1C12_14620</name>
</gene>
<keyword evidence="1" id="KW-1133">Transmembrane helix</keyword>
<organism evidence="2 3">
    <name type="scientific">Leifsonia shinshuensis</name>
    <dbReference type="NCBI Taxonomy" id="150026"/>
    <lineage>
        <taxon>Bacteria</taxon>
        <taxon>Bacillati</taxon>
        <taxon>Actinomycetota</taxon>
        <taxon>Actinomycetes</taxon>
        <taxon>Micrococcales</taxon>
        <taxon>Microbacteriaceae</taxon>
        <taxon>Leifsonia</taxon>
    </lineage>
</organism>
<feature type="transmembrane region" description="Helical" evidence="1">
    <location>
        <begin position="16"/>
        <end position="36"/>
    </location>
</feature>
<name>A0A7G6YCK9_9MICO</name>